<evidence type="ECO:0000256" key="6">
    <source>
        <dbReference type="ARBA" id="ARBA00022984"/>
    </source>
</evidence>
<dbReference type="GO" id="GO:0051301">
    <property type="term" value="P:cell division"/>
    <property type="evidence" value="ECO:0007669"/>
    <property type="project" value="UniProtKB-KW"/>
</dbReference>
<comment type="subcellular location">
    <subcellularLocation>
        <location evidence="1">Membrane</location>
        <topology evidence="1">Multi-pass membrane protein</topology>
    </subcellularLocation>
</comment>
<accession>G9WJS2</accession>
<evidence type="ECO:0000256" key="16">
    <source>
        <dbReference type="ARBA" id="ARBA00049966"/>
    </source>
</evidence>
<evidence type="ECO:0000256" key="14">
    <source>
        <dbReference type="ARBA" id="ARBA00044770"/>
    </source>
</evidence>
<dbReference type="STRING" id="336988.NT96_07470"/>
<dbReference type="GO" id="GO:0015648">
    <property type="term" value="F:lipid-linked peptidoglycan transporter activity"/>
    <property type="evidence" value="ECO:0007669"/>
    <property type="project" value="TreeGrafter"/>
</dbReference>
<dbReference type="eggNOG" id="COG0772">
    <property type="taxonomic scope" value="Bacteria"/>
</dbReference>
<comment type="caution">
    <text evidence="18">The sequence shown here is derived from an EMBL/GenBank/DDBJ whole genome shotgun (WGS) entry which is preliminary data.</text>
</comment>
<feature type="transmembrane region" description="Helical" evidence="17">
    <location>
        <begin position="69"/>
        <end position="87"/>
    </location>
</feature>
<sequence>MKQIDWLLIGPFLFLSVIGILVVFSASSAFPSGAFGFLFRQSLFALLGILTVAIFDFFIKIRWLASPKLASIALGVTFVLLAFARFISSRSAGTGAHGWIALPFFNIQPAEIFKITVILYLSSLAARRLDKSERRSSKNIPSKTTLPAARRYFGFLPSQIAFVMANLLLVLIMPDLGNSLIAFFLILLIVFASGVHLKWLLLMLLTITALYLLLPTLLNLLPASFLNGNFQARRFLIFLNPWPYSSSYSMQLINSFYAIAHGGLFGVGLGNSIEKMGYLPEANTDFIMSIFTEELGALALFLVVAVLMLMIGRMFYIAFHIKNNFGRLVLYGIGSYFFIQALVNLGGIIGALPMTGVTFPFISYGGSSFLISSISVGIACTVSREYSRQQARQKQTSRAGVVV</sequence>
<dbReference type="GO" id="GO:0009252">
    <property type="term" value="P:peptidoglycan biosynthetic process"/>
    <property type="evidence" value="ECO:0007669"/>
    <property type="project" value="UniProtKB-KW"/>
</dbReference>
<dbReference type="HOGENOM" id="CLU_029243_1_2_9"/>
<evidence type="ECO:0000256" key="11">
    <source>
        <dbReference type="ARBA" id="ARBA00038053"/>
    </source>
</evidence>
<comment type="similarity">
    <text evidence="11">Belongs to the SEDS family. FtsW subfamily.</text>
</comment>
<reference evidence="18 19" key="1">
    <citation type="journal article" date="2012" name="PLoS ONE">
        <title>Functional divergence in the genus oenococcus as predicted by genome sequencing of the newly-described species, Oenococcus kitaharae.</title>
        <authorList>
            <person name="Borneman A.R."/>
            <person name="McCarthy J.M."/>
            <person name="Chambers P.J."/>
            <person name="Bartowsky E.J."/>
        </authorList>
    </citation>
    <scope>NUCLEOTIDE SEQUENCE [LARGE SCALE GENOMIC DNA]</scope>
    <source>
        <strain evidence="19">DSM17330</strain>
    </source>
</reference>
<feature type="transmembrane region" description="Helical" evidence="17">
    <location>
        <begin position="7"/>
        <end position="26"/>
    </location>
</feature>
<dbReference type="PANTHER" id="PTHR30474:SF2">
    <property type="entry name" value="PEPTIDOGLYCAN GLYCOSYLTRANSFERASE FTSW-RELATED"/>
    <property type="match status" value="1"/>
</dbReference>
<name>G9WJS2_9LACO</name>
<dbReference type="EC" id="2.4.99.28" evidence="14"/>
<protein>
    <recommendedName>
        <fullName evidence="12">Probable peptidoglycan glycosyltransferase FtsW</fullName>
        <ecNumber evidence="14">2.4.99.28</ecNumber>
    </recommendedName>
    <alternativeName>
        <fullName evidence="13">Cell division protein FtsW</fullName>
    </alternativeName>
    <alternativeName>
        <fullName evidence="10">Cell wall polymerase</fullName>
    </alternativeName>
    <alternativeName>
        <fullName evidence="9">Peptidoglycan polymerase</fullName>
    </alternativeName>
</protein>
<keyword evidence="8 17" id="KW-0472">Membrane</keyword>
<proteinExistence type="inferred from homology"/>
<keyword evidence="2" id="KW-0328">Glycosyltransferase</keyword>
<comment type="function">
    <text evidence="16">Peptidoglycan polymerase that is essential for cell division.</text>
</comment>
<evidence type="ECO:0000256" key="12">
    <source>
        <dbReference type="ARBA" id="ARBA00041185"/>
    </source>
</evidence>
<evidence type="ECO:0000256" key="1">
    <source>
        <dbReference type="ARBA" id="ARBA00004141"/>
    </source>
</evidence>
<evidence type="ECO:0000256" key="7">
    <source>
        <dbReference type="ARBA" id="ARBA00022989"/>
    </source>
</evidence>
<evidence type="ECO:0000313" key="19">
    <source>
        <dbReference type="Proteomes" id="UP000004959"/>
    </source>
</evidence>
<keyword evidence="7 17" id="KW-1133">Transmembrane helix</keyword>
<keyword evidence="18" id="KW-0131">Cell cycle</keyword>
<dbReference type="Pfam" id="PF01098">
    <property type="entry name" value="FTSW_RODA_SPOVE"/>
    <property type="match status" value="1"/>
</dbReference>
<comment type="catalytic activity">
    <reaction evidence="15">
        <text>[GlcNAc-(1-&gt;4)-Mur2Ac(oyl-L-Ala-gamma-D-Glu-L-Lys-D-Ala-D-Ala)](n)-di-trans,octa-cis-undecaprenyl diphosphate + beta-D-GlcNAc-(1-&gt;4)-Mur2Ac(oyl-L-Ala-gamma-D-Glu-L-Lys-D-Ala-D-Ala)-di-trans,octa-cis-undecaprenyl diphosphate = [GlcNAc-(1-&gt;4)-Mur2Ac(oyl-L-Ala-gamma-D-Glu-L-Lys-D-Ala-D-Ala)](n+1)-di-trans,octa-cis-undecaprenyl diphosphate + di-trans,octa-cis-undecaprenyl diphosphate + H(+)</text>
        <dbReference type="Rhea" id="RHEA:23708"/>
        <dbReference type="Rhea" id="RHEA-COMP:9602"/>
        <dbReference type="Rhea" id="RHEA-COMP:9603"/>
        <dbReference type="ChEBI" id="CHEBI:15378"/>
        <dbReference type="ChEBI" id="CHEBI:58405"/>
        <dbReference type="ChEBI" id="CHEBI:60033"/>
        <dbReference type="ChEBI" id="CHEBI:78435"/>
        <dbReference type="EC" id="2.4.99.28"/>
    </reaction>
</comment>
<feature type="transmembrane region" description="Helical" evidence="17">
    <location>
        <begin position="328"/>
        <end position="349"/>
    </location>
</feature>
<dbReference type="Proteomes" id="UP000004959">
    <property type="component" value="Chromosome"/>
</dbReference>
<dbReference type="GO" id="GO:0005886">
    <property type="term" value="C:plasma membrane"/>
    <property type="evidence" value="ECO:0007669"/>
    <property type="project" value="TreeGrafter"/>
</dbReference>
<evidence type="ECO:0000256" key="9">
    <source>
        <dbReference type="ARBA" id="ARBA00032370"/>
    </source>
</evidence>
<evidence type="ECO:0000256" key="3">
    <source>
        <dbReference type="ARBA" id="ARBA00022679"/>
    </source>
</evidence>
<dbReference type="GO" id="GO:0008955">
    <property type="term" value="F:peptidoglycan glycosyltransferase activity"/>
    <property type="evidence" value="ECO:0007669"/>
    <property type="project" value="UniProtKB-EC"/>
</dbReference>
<dbReference type="GO" id="GO:0008360">
    <property type="term" value="P:regulation of cell shape"/>
    <property type="evidence" value="ECO:0007669"/>
    <property type="project" value="UniProtKB-KW"/>
</dbReference>
<evidence type="ECO:0000256" key="2">
    <source>
        <dbReference type="ARBA" id="ARBA00022676"/>
    </source>
</evidence>
<evidence type="ECO:0000256" key="8">
    <source>
        <dbReference type="ARBA" id="ARBA00023136"/>
    </source>
</evidence>
<dbReference type="InterPro" id="IPR001182">
    <property type="entry name" value="FtsW/RodA"/>
</dbReference>
<feature type="transmembrane region" description="Helical" evidence="17">
    <location>
        <begin position="179"/>
        <end position="197"/>
    </location>
</feature>
<organism evidence="18 19">
    <name type="scientific">Oenococcus kitaharae DSM 17330</name>
    <dbReference type="NCBI Taxonomy" id="1045004"/>
    <lineage>
        <taxon>Bacteria</taxon>
        <taxon>Bacillati</taxon>
        <taxon>Bacillota</taxon>
        <taxon>Bacilli</taxon>
        <taxon>Lactobacillales</taxon>
        <taxon>Lactobacillaceae</taxon>
        <taxon>Oenococcus</taxon>
    </lineage>
</organism>
<dbReference type="AlphaFoldDB" id="G9WJS2"/>
<evidence type="ECO:0000256" key="4">
    <source>
        <dbReference type="ARBA" id="ARBA00022692"/>
    </source>
</evidence>
<evidence type="ECO:0000256" key="5">
    <source>
        <dbReference type="ARBA" id="ARBA00022960"/>
    </source>
</evidence>
<dbReference type="PATRIC" id="fig|1045004.4.peg.1170"/>
<dbReference type="PANTHER" id="PTHR30474">
    <property type="entry name" value="CELL CYCLE PROTEIN"/>
    <property type="match status" value="1"/>
</dbReference>
<feature type="transmembrane region" description="Helical" evidence="17">
    <location>
        <begin position="361"/>
        <end position="382"/>
    </location>
</feature>
<feature type="transmembrane region" description="Helical" evidence="17">
    <location>
        <begin position="204"/>
        <end position="226"/>
    </location>
</feature>
<feature type="transmembrane region" description="Helical" evidence="17">
    <location>
        <begin position="107"/>
        <end position="126"/>
    </location>
</feature>
<feature type="transmembrane region" description="Helical" evidence="17">
    <location>
        <begin position="38"/>
        <end position="57"/>
    </location>
</feature>
<keyword evidence="19" id="KW-1185">Reference proteome</keyword>
<evidence type="ECO:0000256" key="17">
    <source>
        <dbReference type="SAM" id="Phobius"/>
    </source>
</evidence>
<evidence type="ECO:0000313" key="18">
    <source>
        <dbReference type="EMBL" id="EHN59271.1"/>
    </source>
</evidence>
<keyword evidence="18" id="KW-0132">Cell division</keyword>
<dbReference type="InterPro" id="IPR018365">
    <property type="entry name" value="Cell_cycle_FtsW-rel_CS"/>
</dbReference>
<gene>
    <name evidence="18" type="ORF">OKIT_1173</name>
</gene>
<evidence type="ECO:0000256" key="15">
    <source>
        <dbReference type="ARBA" id="ARBA00049902"/>
    </source>
</evidence>
<keyword evidence="4 17" id="KW-0812">Transmembrane</keyword>
<dbReference type="GO" id="GO:0032153">
    <property type="term" value="C:cell division site"/>
    <property type="evidence" value="ECO:0007669"/>
    <property type="project" value="TreeGrafter"/>
</dbReference>
<dbReference type="PROSITE" id="PS00428">
    <property type="entry name" value="FTSW_RODA_SPOVE"/>
    <property type="match status" value="1"/>
</dbReference>
<evidence type="ECO:0000256" key="10">
    <source>
        <dbReference type="ARBA" id="ARBA00033270"/>
    </source>
</evidence>
<dbReference type="EMBL" id="AFVZ01000001">
    <property type="protein sequence ID" value="EHN59271.1"/>
    <property type="molecule type" value="Genomic_DNA"/>
</dbReference>
<keyword evidence="6" id="KW-0573">Peptidoglycan synthesis</keyword>
<keyword evidence="3" id="KW-0808">Transferase</keyword>
<evidence type="ECO:0000256" key="13">
    <source>
        <dbReference type="ARBA" id="ARBA00041418"/>
    </source>
</evidence>
<feature type="transmembrane region" description="Helical" evidence="17">
    <location>
        <begin position="295"/>
        <end position="316"/>
    </location>
</feature>
<feature type="transmembrane region" description="Helical" evidence="17">
    <location>
        <begin position="152"/>
        <end position="173"/>
    </location>
</feature>
<keyword evidence="5" id="KW-0133">Cell shape</keyword>